<dbReference type="Gene3D" id="2.40.400.10">
    <property type="entry name" value="Acetoacetate decarboxylase-like"/>
    <property type="match status" value="1"/>
</dbReference>
<protein>
    <submittedName>
        <fullName evidence="1">Uncharacterized protein</fullName>
    </submittedName>
</protein>
<dbReference type="AlphaFoldDB" id="A0A5B0X1F7"/>
<sequence>MSMLSTLQRTAVLTGKSCAFIARNGPKPTGSLRVCRAEIALPTDSYPLYEALVQMETARLEMPQQPRLVLNFIEVADHGYREFQVMMRAAYGGQERWYLNHILINNFFGWIYGLKDYGYNKYLYQLDYRFDDQNASMDMLLPAGKPYMRAAFRADPAAPVLEVDDDGSYSVKDNKLIYCKTAMSSIKDVSLHHGYIDVQSNHFVQHQAEIDYPVEWSRLIPEGRHAASLYHGDVKEIGMEPLQVLETW</sequence>
<dbReference type="Proteomes" id="UP000323708">
    <property type="component" value="Unassembled WGS sequence"/>
</dbReference>
<gene>
    <name evidence="1" type="ORF">F0M18_07485</name>
</gene>
<keyword evidence="2" id="KW-1185">Reference proteome</keyword>
<reference evidence="1 2" key="1">
    <citation type="submission" date="2019-09" db="EMBL/GenBank/DDBJ databases">
        <authorList>
            <person name="Chen X.-Y."/>
        </authorList>
    </citation>
    <scope>NUCLEOTIDE SEQUENCE [LARGE SCALE GENOMIC DNA]</scope>
    <source>
        <strain evidence="1 2">NY5</strain>
    </source>
</reference>
<accession>A0A5B0X1F7</accession>
<evidence type="ECO:0000313" key="2">
    <source>
        <dbReference type="Proteomes" id="UP000323708"/>
    </source>
</evidence>
<proteinExistence type="predicted"/>
<dbReference type="InterPro" id="IPR023375">
    <property type="entry name" value="ADC_dom_sf"/>
</dbReference>
<comment type="caution">
    <text evidence="1">The sequence shown here is derived from an EMBL/GenBank/DDBJ whole genome shotgun (WGS) entry which is preliminary data.</text>
</comment>
<dbReference type="EMBL" id="VTUX01000003">
    <property type="protein sequence ID" value="KAA1192505.1"/>
    <property type="molecule type" value="Genomic_DNA"/>
</dbReference>
<name>A0A5B0X1F7_9GAMM</name>
<dbReference type="RefSeq" id="WP_149610798.1">
    <property type="nucleotide sequence ID" value="NZ_VTUX01000003.1"/>
</dbReference>
<evidence type="ECO:0000313" key="1">
    <source>
        <dbReference type="EMBL" id="KAA1192505.1"/>
    </source>
</evidence>
<dbReference type="SUPFAM" id="SSF160104">
    <property type="entry name" value="Acetoacetate decarboxylase-like"/>
    <property type="match status" value="1"/>
</dbReference>
<organism evidence="1 2">
    <name type="scientific">Pseudohalioglobus sediminis</name>
    <dbReference type="NCBI Taxonomy" id="2606449"/>
    <lineage>
        <taxon>Bacteria</taxon>
        <taxon>Pseudomonadati</taxon>
        <taxon>Pseudomonadota</taxon>
        <taxon>Gammaproteobacteria</taxon>
        <taxon>Cellvibrionales</taxon>
        <taxon>Halieaceae</taxon>
        <taxon>Pseudohalioglobus</taxon>
    </lineage>
</organism>